<evidence type="ECO:0000313" key="2">
    <source>
        <dbReference type="Proteomes" id="UP000593572"/>
    </source>
</evidence>
<organism evidence="1 2">
    <name type="scientific">Gossypium lobatum</name>
    <dbReference type="NCBI Taxonomy" id="34289"/>
    <lineage>
        <taxon>Eukaryota</taxon>
        <taxon>Viridiplantae</taxon>
        <taxon>Streptophyta</taxon>
        <taxon>Embryophyta</taxon>
        <taxon>Tracheophyta</taxon>
        <taxon>Spermatophyta</taxon>
        <taxon>Magnoliopsida</taxon>
        <taxon>eudicotyledons</taxon>
        <taxon>Gunneridae</taxon>
        <taxon>Pentapetalae</taxon>
        <taxon>rosids</taxon>
        <taxon>malvids</taxon>
        <taxon>Malvales</taxon>
        <taxon>Malvaceae</taxon>
        <taxon>Malvoideae</taxon>
        <taxon>Gossypium</taxon>
    </lineage>
</organism>
<proteinExistence type="predicted"/>
<dbReference type="EMBL" id="JABEZX010000004">
    <property type="protein sequence ID" value="MBA0555226.1"/>
    <property type="molecule type" value="Genomic_DNA"/>
</dbReference>
<comment type="caution">
    <text evidence="1">The sequence shown here is derived from an EMBL/GenBank/DDBJ whole genome shotgun (WGS) entry which is preliminary data.</text>
</comment>
<protein>
    <submittedName>
        <fullName evidence="1">Uncharacterized protein</fullName>
    </submittedName>
</protein>
<keyword evidence="2" id="KW-1185">Reference proteome</keyword>
<sequence>MADSIGEAVKGDRITGNDACLQIPPRYCGSPTISLDIKNGSFDPGMEHAWMLALQKGDEGNRRPFVFHFLRSKSVPGNIVDIIEKITTPRSQPDANALNMHQFQHYKKVMK</sequence>
<accession>A0A7J8LS04</accession>
<name>A0A7J8LS04_9ROSI</name>
<dbReference type="Proteomes" id="UP000593572">
    <property type="component" value="Unassembled WGS sequence"/>
</dbReference>
<gene>
    <name evidence="1" type="ORF">Golob_014280</name>
</gene>
<feature type="non-terminal residue" evidence="1">
    <location>
        <position position="1"/>
    </location>
</feature>
<dbReference type="AlphaFoldDB" id="A0A7J8LS04"/>
<evidence type="ECO:0000313" key="1">
    <source>
        <dbReference type="EMBL" id="MBA0555226.1"/>
    </source>
</evidence>
<reference evidence="1 2" key="1">
    <citation type="journal article" date="2019" name="Genome Biol. Evol.">
        <title>Insights into the evolution of the New World diploid cottons (Gossypium, subgenus Houzingenia) based on genome sequencing.</title>
        <authorList>
            <person name="Grover C.E."/>
            <person name="Arick M.A. 2nd"/>
            <person name="Thrash A."/>
            <person name="Conover J.L."/>
            <person name="Sanders W.S."/>
            <person name="Peterson D.G."/>
            <person name="Frelichowski J.E."/>
            <person name="Scheffler J.A."/>
            <person name="Scheffler B.E."/>
            <person name="Wendel J.F."/>
        </authorList>
    </citation>
    <scope>NUCLEOTIDE SEQUENCE [LARGE SCALE GENOMIC DNA]</scope>
    <source>
        <strain evidence="1">157</strain>
        <tissue evidence="1">Leaf</tissue>
    </source>
</reference>